<organism evidence="2 3">
    <name type="scientific">Rhizobium mongolense subsp. loessense</name>
    <dbReference type="NCBI Taxonomy" id="158890"/>
    <lineage>
        <taxon>Bacteria</taxon>
        <taxon>Pseudomonadati</taxon>
        <taxon>Pseudomonadota</taxon>
        <taxon>Alphaproteobacteria</taxon>
        <taxon>Hyphomicrobiales</taxon>
        <taxon>Rhizobiaceae</taxon>
        <taxon>Rhizobium/Agrobacterium group</taxon>
        <taxon>Rhizobium</taxon>
    </lineage>
</organism>
<name>A0A1G4T933_9HYPH</name>
<evidence type="ECO:0000313" key="2">
    <source>
        <dbReference type="EMBL" id="SCW77315.1"/>
    </source>
</evidence>
<proteinExistence type="predicted"/>
<gene>
    <name evidence="2" type="ORF">SAMN02927900_04798</name>
</gene>
<feature type="signal peptide" evidence="1">
    <location>
        <begin position="1"/>
        <end position="35"/>
    </location>
</feature>
<evidence type="ECO:0000256" key="1">
    <source>
        <dbReference type="SAM" id="SignalP"/>
    </source>
</evidence>
<reference evidence="2 3" key="1">
    <citation type="submission" date="2016-10" db="EMBL/GenBank/DDBJ databases">
        <authorList>
            <person name="de Groot N.N."/>
        </authorList>
    </citation>
    <scope>NUCLEOTIDE SEQUENCE [LARGE SCALE GENOMIC DNA]</scope>
    <source>
        <strain evidence="2 3">CGMCC 1.3401</strain>
    </source>
</reference>
<evidence type="ECO:0000313" key="3">
    <source>
        <dbReference type="Proteomes" id="UP000199542"/>
    </source>
</evidence>
<accession>A0A1G4T933</accession>
<sequence>MRNFDFTGIRASDTVRRTALAFGLMLIAAGPISCAAVDDDLALASNAKPAKTVVTKVPRSTKVYSYAVASNRAAVPVSAGSKVYHGSAPWICTPSGFGQKSRCFARPAT</sequence>
<protein>
    <submittedName>
        <fullName evidence="2">Uncharacterized protein</fullName>
    </submittedName>
</protein>
<dbReference type="RefSeq" id="WP_092587264.1">
    <property type="nucleotide sequence ID" value="NZ_FMTM01000008.1"/>
</dbReference>
<dbReference type="AlphaFoldDB" id="A0A1G4T933"/>
<dbReference type="Proteomes" id="UP000199542">
    <property type="component" value="Unassembled WGS sequence"/>
</dbReference>
<keyword evidence="1" id="KW-0732">Signal</keyword>
<dbReference type="EMBL" id="FMTM01000008">
    <property type="protein sequence ID" value="SCW77315.1"/>
    <property type="molecule type" value="Genomic_DNA"/>
</dbReference>
<feature type="chain" id="PRO_5011671767" evidence="1">
    <location>
        <begin position="36"/>
        <end position="109"/>
    </location>
</feature>